<gene>
    <name evidence="1" type="ORF">PoMZ_12884</name>
</gene>
<accession>A0A4P7NTT1</accession>
<organism evidence="1 2">
    <name type="scientific">Pyricularia oryzae</name>
    <name type="common">Rice blast fungus</name>
    <name type="synonym">Magnaporthe oryzae</name>
    <dbReference type="NCBI Taxonomy" id="318829"/>
    <lineage>
        <taxon>Eukaryota</taxon>
        <taxon>Fungi</taxon>
        <taxon>Dikarya</taxon>
        <taxon>Ascomycota</taxon>
        <taxon>Pezizomycotina</taxon>
        <taxon>Sordariomycetes</taxon>
        <taxon>Sordariomycetidae</taxon>
        <taxon>Magnaporthales</taxon>
        <taxon>Pyriculariaceae</taxon>
        <taxon>Pyricularia</taxon>
    </lineage>
</organism>
<protein>
    <submittedName>
        <fullName evidence="1">Uncharacterized protein</fullName>
    </submittedName>
</protein>
<dbReference type="AlphaFoldDB" id="A0A4P7NTT1"/>
<reference evidence="1 2" key="1">
    <citation type="journal article" date="2019" name="Mol. Biol. Evol.">
        <title>Blast fungal genomes show frequent chromosomal changes, gene gains and losses, and effector gene turnover.</title>
        <authorList>
            <person name="Gomez Luciano L.B."/>
            <person name="Jason Tsai I."/>
            <person name="Chuma I."/>
            <person name="Tosa Y."/>
            <person name="Chen Y.H."/>
            <person name="Li J.Y."/>
            <person name="Li M.Y."/>
            <person name="Jade Lu M.Y."/>
            <person name="Nakayashiki H."/>
            <person name="Li W.H."/>
        </authorList>
    </citation>
    <scope>NUCLEOTIDE SEQUENCE [LARGE SCALE GENOMIC DNA]</scope>
    <source>
        <strain evidence="1">MZ5-1-6</strain>
    </source>
</reference>
<dbReference type="Proteomes" id="UP000294847">
    <property type="component" value="Chromosome 7"/>
</dbReference>
<dbReference type="EMBL" id="CP034210">
    <property type="protein sequence ID" value="QBZ65917.1"/>
    <property type="molecule type" value="Genomic_DNA"/>
</dbReference>
<name>A0A4P7NTT1_PYROR</name>
<evidence type="ECO:0000313" key="1">
    <source>
        <dbReference type="EMBL" id="QBZ65917.1"/>
    </source>
</evidence>
<proteinExistence type="predicted"/>
<evidence type="ECO:0000313" key="2">
    <source>
        <dbReference type="Proteomes" id="UP000294847"/>
    </source>
</evidence>
<sequence>MIKMFTSLPSPEEVVKQTLNVRDDLALYLDAAIGMWQALDAVSSRQDFMG</sequence>